<dbReference type="PROSITE" id="PS51257">
    <property type="entry name" value="PROKAR_LIPOPROTEIN"/>
    <property type="match status" value="1"/>
</dbReference>
<evidence type="ECO:0000256" key="1">
    <source>
        <dbReference type="SAM" id="MobiDB-lite"/>
    </source>
</evidence>
<dbReference type="AlphaFoldDB" id="A0AAW7DKG7"/>
<dbReference type="Proteomes" id="UP001173578">
    <property type="component" value="Unassembled WGS sequence"/>
</dbReference>
<gene>
    <name evidence="2" type="ORF">HX095_07875</name>
</gene>
<name>A0AAW7DKG7_9FLAO</name>
<accession>A0AAW7DKG7</accession>
<reference evidence="2" key="1">
    <citation type="submission" date="2020-06" db="EMBL/GenBank/DDBJ databases">
        <authorList>
            <person name="Dong N."/>
        </authorList>
    </citation>
    <scope>NUCLEOTIDE SEQUENCE</scope>
    <source>
        <strain evidence="2">210</strain>
    </source>
</reference>
<dbReference type="RefSeq" id="WP_286485717.1">
    <property type="nucleotide sequence ID" value="NZ_JACALQ010000003.1"/>
</dbReference>
<reference evidence="2" key="2">
    <citation type="journal article" date="2022" name="Sci. Total Environ.">
        <title>Prevalence, transmission, and molecular epidemiology of tet(X)-positive bacteria among humans, animals, and environmental niches in China: An epidemiological, and genomic-based study.</title>
        <authorList>
            <person name="Dong N."/>
            <person name="Zeng Y."/>
            <person name="Cai C."/>
            <person name="Sun C."/>
            <person name="Lu J."/>
            <person name="Liu C."/>
            <person name="Zhou H."/>
            <person name="Sun Q."/>
            <person name="Shu L."/>
            <person name="Wang H."/>
            <person name="Wang Y."/>
            <person name="Wang S."/>
            <person name="Wu C."/>
            <person name="Chan E.W."/>
            <person name="Chen G."/>
            <person name="Shen Z."/>
            <person name="Chen S."/>
            <person name="Zhang R."/>
        </authorList>
    </citation>
    <scope>NUCLEOTIDE SEQUENCE</scope>
    <source>
        <strain evidence="2">210</strain>
    </source>
</reference>
<dbReference type="EMBL" id="JACALR010000003">
    <property type="protein sequence ID" value="MDM1551130.1"/>
    <property type="molecule type" value="Genomic_DNA"/>
</dbReference>
<evidence type="ECO:0008006" key="4">
    <source>
        <dbReference type="Google" id="ProtNLM"/>
    </source>
</evidence>
<feature type="region of interest" description="Disordered" evidence="1">
    <location>
        <begin position="252"/>
        <end position="273"/>
    </location>
</feature>
<proteinExistence type="predicted"/>
<evidence type="ECO:0000313" key="3">
    <source>
        <dbReference type="Proteomes" id="UP001173578"/>
    </source>
</evidence>
<organism evidence="2 3">
    <name type="scientific">Empedobacter falsenii</name>
    <dbReference type="NCBI Taxonomy" id="343874"/>
    <lineage>
        <taxon>Bacteria</taxon>
        <taxon>Pseudomonadati</taxon>
        <taxon>Bacteroidota</taxon>
        <taxon>Flavobacteriia</taxon>
        <taxon>Flavobacteriales</taxon>
        <taxon>Weeksellaceae</taxon>
        <taxon>Empedobacter</taxon>
    </lineage>
</organism>
<protein>
    <recommendedName>
        <fullName evidence="4">DUF4595 domain-containing protein</fullName>
    </recommendedName>
</protein>
<evidence type="ECO:0000313" key="2">
    <source>
        <dbReference type="EMBL" id="MDM1551130.1"/>
    </source>
</evidence>
<comment type="caution">
    <text evidence="2">The sequence shown here is derived from an EMBL/GenBank/DDBJ whole genome shotgun (WGS) entry which is preliminary data.</text>
</comment>
<sequence length="273" mass="32023">MKKIIYSLGVTTISLIFIACNNDDDSTNSSDKKKSKLLKEIISSYNNSPNNIYKELYTYTIIDSLVNKVEYYKNDTLLYTKEYNYLDKNNIIETNYSINNFTKKIESTITHQLKDNFVKSTYEYANFDSIIKENSYEYMIVSIPIEITSYFDQCGVNRIINKDYNFREPSNPYITDFSYKSINNNCNRTTVYRNNKKIGESVYVGKNVVPTPLDHFKIHRKDMLQSVSYIDPKESDFNYNVNIVFDKEGLPKSSTEYSPKIQNSTKNNNYSYY</sequence>